<comment type="caution">
    <text evidence="1">The sequence shown here is derived from an EMBL/GenBank/DDBJ whole genome shotgun (WGS) entry which is preliminary data.</text>
</comment>
<evidence type="ECO:0000313" key="2">
    <source>
        <dbReference type="Proteomes" id="UP000827872"/>
    </source>
</evidence>
<sequence>MLITDRIIHQYTSIFAAKHSRDPQERRHRPAVMAVAKRGVDREGGGQAGNDVTRSDDDRCCDERHELSHRLSPRLSRRRTRNNRILKEKERGESL</sequence>
<reference evidence="1" key="1">
    <citation type="submission" date="2021-08" db="EMBL/GenBank/DDBJ databases">
        <title>The first chromosome-level gecko genome reveals the dynamic sex chromosomes of Neotropical dwarf geckos (Sphaerodactylidae: Sphaerodactylus).</title>
        <authorList>
            <person name="Pinto B.J."/>
            <person name="Keating S.E."/>
            <person name="Gamble T."/>
        </authorList>
    </citation>
    <scope>NUCLEOTIDE SEQUENCE</scope>
    <source>
        <strain evidence="1">TG3544</strain>
    </source>
</reference>
<evidence type="ECO:0000313" key="1">
    <source>
        <dbReference type="EMBL" id="KAH7988751.1"/>
    </source>
</evidence>
<organism evidence="1 2">
    <name type="scientific">Sphaerodactylus townsendi</name>
    <dbReference type="NCBI Taxonomy" id="933632"/>
    <lineage>
        <taxon>Eukaryota</taxon>
        <taxon>Metazoa</taxon>
        <taxon>Chordata</taxon>
        <taxon>Craniata</taxon>
        <taxon>Vertebrata</taxon>
        <taxon>Euteleostomi</taxon>
        <taxon>Lepidosauria</taxon>
        <taxon>Squamata</taxon>
        <taxon>Bifurcata</taxon>
        <taxon>Gekkota</taxon>
        <taxon>Sphaerodactylidae</taxon>
        <taxon>Sphaerodactylus</taxon>
    </lineage>
</organism>
<accession>A0ACB8E8B9</accession>
<proteinExistence type="predicted"/>
<dbReference type="Proteomes" id="UP000827872">
    <property type="component" value="Linkage Group LG10"/>
</dbReference>
<keyword evidence="2" id="KW-1185">Reference proteome</keyword>
<protein>
    <submittedName>
        <fullName evidence="1">Uncharacterized protein</fullName>
    </submittedName>
</protein>
<name>A0ACB8E8B9_9SAUR</name>
<gene>
    <name evidence="1" type="ORF">K3G42_021372</name>
</gene>
<dbReference type="EMBL" id="CM037623">
    <property type="protein sequence ID" value="KAH7988751.1"/>
    <property type="molecule type" value="Genomic_DNA"/>
</dbReference>